<proteinExistence type="predicted"/>
<protein>
    <submittedName>
        <fullName evidence="1">Uncharacterized protein</fullName>
    </submittedName>
</protein>
<name>A0ABM9BBI1_9BACL</name>
<accession>A0ABM9BBI1</accession>
<organism evidence="1 2">
    <name type="scientific">Paenibacillus pseudetheri</name>
    <dbReference type="NCBI Taxonomy" id="2897682"/>
    <lineage>
        <taxon>Bacteria</taxon>
        <taxon>Bacillati</taxon>
        <taxon>Bacillota</taxon>
        <taxon>Bacilli</taxon>
        <taxon>Bacillales</taxon>
        <taxon>Paenibacillaceae</taxon>
        <taxon>Paenibacillus</taxon>
    </lineage>
</organism>
<keyword evidence="2" id="KW-1185">Reference proteome</keyword>
<gene>
    <name evidence="1" type="ORF">PAECIP111894_01996</name>
</gene>
<evidence type="ECO:0000313" key="2">
    <source>
        <dbReference type="Proteomes" id="UP000838749"/>
    </source>
</evidence>
<sequence>MFNGRQRIGMVYYRTGSEYMPAYHDKKLYLAADEEDAEYVEIASAFHGCKVTEGQIYRLERNYNNPHIFENGEAYVVDDETRDNYAVFMLCKIVLYK</sequence>
<comment type="caution">
    <text evidence="1">The sequence shown here is derived from an EMBL/GenBank/DDBJ whole genome shotgun (WGS) entry which is preliminary data.</text>
</comment>
<dbReference type="EMBL" id="CAKMAB010000008">
    <property type="protein sequence ID" value="CAH1055844.1"/>
    <property type="molecule type" value="Genomic_DNA"/>
</dbReference>
<reference evidence="1" key="1">
    <citation type="submission" date="2021-12" db="EMBL/GenBank/DDBJ databases">
        <authorList>
            <person name="Criscuolo A."/>
        </authorList>
    </citation>
    <scope>NUCLEOTIDE SEQUENCE</scope>
    <source>
        <strain evidence="1">CIP111894</strain>
    </source>
</reference>
<dbReference type="Proteomes" id="UP000838749">
    <property type="component" value="Unassembled WGS sequence"/>
</dbReference>
<dbReference type="RefSeq" id="WP_234533370.1">
    <property type="nucleotide sequence ID" value="NZ_CAKMAB010000008.1"/>
</dbReference>
<evidence type="ECO:0000313" key="1">
    <source>
        <dbReference type="EMBL" id="CAH1055844.1"/>
    </source>
</evidence>